<dbReference type="Pfam" id="PF04357">
    <property type="entry name" value="TamB"/>
    <property type="match status" value="1"/>
</dbReference>
<reference evidence="6 7" key="1">
    <citation type="journal article" date="2010" name="Plant Cell">
        <title>The Chlorella variabilis NC64A genome reveals adaptation to photosymbiosis, coevolution with viruses, and cryptic sex.</title>
        <authorList>
            <person name="Blanc G."/>
            <person name="Duncan G."/>
            <person name="Agarkova I."/>
            <person name="Borodovsky M."/>
            <person name="Gurnon J."/>
            <person name="Kuo A."/>
            <person name="Lindquist E."/>
            <person name="Lucas S."/>
            <person name="Pangilinan J."/>
            <person name="Polle J."/>
            <person name="Salamov A."/>
            <person name="Terry A."/>
            <person name="Yamada T."/>
            <person name="Dunigan D.D."/>
            <person name="Grigoriev I.V."/>
            <person name="Claverie J.M."/>
            <person name="Van Etten J.L."/>
        </authorList>
    </citation>
    <scope>NUCLEOTIDE SEQUENCE [LARGE SCALE GENOMIC DNA]</scope>
    <source>
        <strain evidence="6 7">NC64A</strain>
    </source>
</reference>
<dbReference type="Proteomes" id="UP000008141">
    <property type="component" value="Unassembled WGS sequence"/>
</dbReference>
<dbReference type="EMBL" id="GL433846">
    <property type="protein sequence ID" value="EFN54911.1"/>
    <property type="molecule type" value="Genomic_DNA"/>
</dbReference>
<dbReference type="InParanoid" id="E1ZGC8"/>
<dbReference type="eggNOG" id="ENOG502QTMX">
    <property type="taxonomic scope" value="Eukaryota"/>
</dbReference>
<dbReference type="OMA" id="NTLYADH"/>
<dbReference type="AlphaFoldDB" id="E1ZGC8"/>
<evidence type="ECO:0000256" key="3">
    <source>
        <dbReference type="ARBA" id="ARBA00022989"/>
    </source>
</evidence>
<keyword evidence="7" id="KW-1185">Reference proteome</keyword>
<organism evidence="7">
    <name type="scientific">Chlorella variabilis</name>
    <name type="common">Green alga</name>
    <dbReference type="NCBI Taxonomy" id="554065"/>
    <lineage>
        <taxon>Eukaryota</taxon>
        <taxon>Viridiplantae</taxon>
        <taxon>Chlorophyta</taxon>
        <taxon>core chlorophytes</taxon>
        <taxon>Trebouxiophyceae</taxon>
        <taxon>Chlorellales</taxon>
        <taxon>Chlorellaceae</taxon>
        <taxon>Chlorella clade</taxon>
        <taxon>Chlorella</taxon>
    </lineage>
</organism>
<evidence type="ECO:0000313" key="7">
    <source>
        <dbReference type="Proteomes" id="UP000008141"/>
    </source>
</evidence>
<keyword evidence="4" id="KW-0472">Membrane</keyword>
<gene>
    <name evidence="6" type="ORF">CHLNCDRAFT_24254</name>
</gene>
<dbReference type="RefSeq" id="XP_005847013.1">
    <property type="nucleotide sequence ID" value="XM_005846951.1"/>
</dbReference>
<dbReference type="PANTHER" id="PTHR34457">
    <property type="entry name" value="EMBRYO DEFECTIVE 2410"/>
    <property type="match status" value="1"/>
</dbReference>
<sequence>QVAALKLDELELASLRGDLQARGICSLNFDTHTGRGKVSLANPRYSGLRGDSLSGGFRWERDVVRLEKLVLQQQRSRYEMQGEYSLPPNTPLPSSAAELALPASAGDAAAAGGRWRMQVSVPWAELQEIVPAARLLQSATSLSPAEYERAKAAFLQARRQGALRLMAERSQPAASDGIAGARHQDVVRGGAELHLPGLQDMRGQWSGSIQAYGGGSSATSCDFDVKGQSWQWGSYSLDALVANGSYHSEEGVQLQEVVLKAGDAKLSVRGSLLGEHQDASLLLTDFPMATLQPIFSDADSPINGLLYVSGNIAGSRAQPTGEVAVRLYDAAVGEPWSSCVCLAMPHTYLASCCDVLFVAHYAGLPVATTSRPSGQTRLSQAQASARLSEAQLLSFNVEVVPAEGHRQAGYVRAGGVVPLADAATAGSGGKGSEQQMDVRLNVKDGGMALLTSITPDLRWQGGLAAIDVRLRGTVEQPVLSGSASISRATLDCPLLRFPLTNASAEVRAGGGMLTVESLEARCGRRGHIRARGSLPLYSGGHVAPHRLLAEASALELRVRNLYSGQYDASLVLTNSLASPTVAGGMRFSKGIVFIVPQGAPGARTAMGQGNASIYGAKLWCSYDDCMESAPAPSAPLAIHATPACLTRAHPAYHHNVSLDRLSICLGPDLRAMYPLVMNFGVEGELAVSGPAHPDQVRVNGTVRLPSGDVNLVATQLALDREHANLITFQPEQSGLDPLVDLVMNGGDLRVAIKGKVSEWQEHLTLHYISNKSRPDSGEQLDAADAARLFEDKLKAALLAEDGQLALSRLAGTTVSTLMPKIETQGVVGGTRWRLVSAPSIPGLLSLDPSLADPSNILSSITMGTEMQFGKKLQAAMIRKLQESDVTTQWSLNYKLNSKLRMQFNITSAPPFPKTLMFQYSDS</sequence>
<dbReference type="PANTHER" id="PTHR34457:SF3">
    <property type="entry name" value="PROTEIN TIC236, CHLOROPLASTIC"/>
    <property type="match status" value="1"/>
</dbReference>
<accession>E1ZGC8</accession>
<dbReference type="InterPro" id="IPR007452">
    <property type="entry name" value="TamB_C"/>
</dbReference>
<keyword evidence="3" id="KW-1133">Transmembrane helix</keyword>
<evidence type="ECO:0000256" key="1">
    <source>
        <dbReference type="ARBA" id="ARBA00004167"/>
    </source>
</evidence>
<dbReference type="STRING" id="554065.E1ZGC8"/>
<evidence type="ECO:0000259" key="5">
    <source>
        <dbReference type="Pfam" id="PF04357"/>
    </source>
</evidence>
<evidence type="ECO:0000256" key="4">
    <source>
        <dbReference type="ARBA" id="ARBA00023136"/>
    </source>
</evidence>
<comment type="subcellular location">
    <subcellularLocation>
        <location evidence="1">Membrane</location>
        <topology evidence="1">Single-pass membrane protein</topology>
    </subcellularLocation>
</comment>
<dbReference type="GO" id="GO:0005886">
    <property type="term" value="C:plasma membrane"/>
    <property type="evidence" value="ECO:0007669"/>
    <property type="project" value="InterPro"/>
</dbReference>
<keyword evidence="2" id="KW-0812">Transmembrane</keyword>
<proteinExistence type="predicted"/>
<feature type="non-terminal residue" evidence="6">
    <location>
        <position position="1"/>
    </location>
</feature>
<dbReference type="InterPro" id="IPR053022">
    <property type="entry name" value="Chloroplast_translocon_comp"/>
</dbReference>
<dbReference type="GO" id="GO:0009306">
    <property type="term" value="P:protein secretion"/>
    <property type="evidence" value="ECO:0007669"/>
    <property type="project" value="InterPro"/>
</dbReference>
<protein>
    <recommendedName>
        <fullName evidence="5">Translocation and assembly module TamB C-terminal domain-containing protein</fullName>
    </recommendedName>
</protein>
<dbReference type="OrthoDB" id="1386367at2759"/>
<evidence type="ECO:0000256" key="2">
    <source>
        <dbReference type="ARBA" id="ARBA00022692"/>
    </source>
</evidence>
<name>E1ZGC8_CHLVA</name>
<dbReference type="KEGG" id="cvr:CHLNCDRAFT_24254"/>
<dbReference type="GeneID" id="17354374"/>
<feature type="domain" description="Translocation and assembly module TamB C-terminal" evidence="5">
    <location>
        <begin position="517"/>
        <end position="902"/>
    </location>
</feature>
<evidence type="ECO:0000313" key="6">
    <source>
        <dbReference type="EMBL" id="EFN54911.1"/>
    </source>
</evidence>